<dbReference type="Pfam" id="PF00386">
    <property type="entry name" value="C1q"/>
    <property type="match status" value="1"/>
</dbReference>
<dbReference type="SUPFAM" id="SSF49842">
    <property type="entry name" value="TNF-like"/>
    <property type="match status" value="1"/>
</dbReference>
<accession>A0ABD3WJD0</accession>
<dbReference type="AlphaFoldDB" id="A0ABD3WJD0"/>
<gene>
    <name evidence="8" type="ORF">ACJMK2_037145</name>
</gene>
<feature type="coiled-coil region" evidence="4">
    <location>
        <begin position="22"/>
        <end position="56"/>
    </location>
</feature>
<feature type="compositionally biased region" description="Basic and acidic residues" evidence="5">
    <location>
        <begin position="95"/>
        <end position="109"/>
    </location>
</feature>
<evidence type="ECO:0000256" key="1">
    <source>
        <dbReference type="ARBA" id="ARBA00004613"/>
    </source>
</evidence>
<dbReference type="PANTHER" id="PTHR22923:SF116">
    <property type="entry name" value="C1Q DOMAIN-CONTAINING PROTEIN"/>
    <property type="match status" value="1"/>
</dbReference>
<feature type="region of interest" description="Disordered" evidence="5">
    <location>
        <begin position="82"/>
        <end position="109"/>
    </location>
</feature>
<dbReference type="PROSITE" id="PS50871">
    <property type="entry name" value="C1Q"/>
    <property type="match status" value="1"/>
</dbReference>
<keyword evidence="2" id="KW-0964">Secreted</keyword>
<comment type="subcellular location">
    <subcellularLocation>
        <location evidence="1">Secreted</location>
    </subcellularLocation>
</comment>
<evidence type="ECO:0000256" key="2">
    <source>
        <dbReference type="ARBA" id="ARBA00022525"/>
    </source>
</evidence>
<dbReference type="InterPro" id="IPR008983">
    <property type="entry name" value="Tumour_necrosis_fac-like_dom"/>
</dbReference>
<keyword evidence="3 6" id="KW-0732">Signal</keyword>
<evidence type="ECO:0000256" key="4">
    <source>
        <dbReference type="SAM" id="Coils"/>
    </source>
</evidence>
<proteinExistence type="predicted"/>
<name>A0ABD3WJD0_SINWO</name>
<reference evidence="8 9" key="1">
    <citation type="submission" date="2024-11" db="EMBL/GenBank/DDBJ databases">
        <title>Chromosome-level genome assembly of the freshwater bivalve Anodonta woodiana.</title>
        <authorList>
            <person name="Chen X."/>
        </authorList>
    </citation>
    <scope>NUCLEOTIDE SEQUENCE [LARGE SCALE GENOMIC DNA]</scope>
    <source>
        <strain evidence="8">MN2024</strain>
        <tissue evidence="8">Gills</tissue>
    </source>
</reference>
<feature type="signal peptide" evidence="6">
    <location>
        <begin position="1"/>
        <end position="17"/>
    </location>
</feature>
<dbReference type="GO" id="GO:0005576">
    <property type="term" value="C:extracellular region"/>
    <property type="evidence" value="ECO:0007669"/>
    <property type="project" value="UniProtKB-SubCell"/>
</dbReference>
<evidence type="ECO:0000256" key="6">
    <source>
        <dbReference type="SAM" id="SignalP"/>
    </source>
</evidence>
<organism evidence="8 9">
    <name type="scientific">Sinanodonta woodiana</name>
    <name type="common">Chinese pond mussel</name>
    <name type="synonym">Anodonta woodiana</name>
    <dbReference type="NCBI Taxonomy" id="1069815"/>
    <lineage>
        <taxon>Eukaryota</taxon>
        <taxon>Metazoa</taxon>
        <taxon>Spiralia</taxon>
        <taxon>Lophotrochozoa</taxon>
        <taxon>Mollusca</taxon>
        <taxon>Bivalvia</taxon>
        <taxon>Autobranchia</taxon>
        <taxon>Heteroconchia</taxon>
        <taxon>Palaeoheterodonta</taxon>
        <taxon>Unionida</taxon>
        <taxon>Unionoidea</taxon>
        <taxon>Unionidae</taxon>
        <taxon>Unioninae</taxon>
        <taxon>Sinanodonta</taxon>
    </lineage>
</organism>
<feature type="compositionally biased region" description="Polar residues" evidence="5">
    <location>
        <begin position="82"/>
        <end position="94"/>
    </location>
</feature>
<comment type="caution">
    <text evidence="8">The sequence shown here is derived from an EMBL/GenBank/DDBJ whole genome shotgun (WGS) entry which is preliminary data.</text>
</comment>
<dbReference type="EMBL" id="JBJQND010000006">
    <property type="protein sequence ID" value="KAL3874082.1"/>
    <property type="molecule type" value="Genomic_DNA"/>
</dbReference>
<feature type="domain" description="C1q" evidence="7">
    <location>
        <begin position="142"/>
        <end position="277"/>
    </location>
</feature>
<dbReference type="SMART" id="SM00110">
    <property type="entry name" value="C1Q"/>
    <property type="match status" value="1"/>
</dbReference>
<keyword evidence="4" id="KW-0175">Coiled coil</keyword>
<sequence>MGPICVIFLAVVATALSSESTIQTVEDRVGNLERTLQALQNALFQKENRIKSLESKSAQQTSEISKLRDCVRDFKKTLQQPNISNGYVENSESQRNADRGDENDGDKVKNQMPPHFGIKENNNNNWNISNSIFSLQNRKRQSAAQQVAFHAYQHDSRVYSYHDILQYDVEEVDVGGGFNQRDSIFDVPVTGTYVFTWTTVPNLSSYVQTELIINGVVKGNAYAESNETHNVHPSTGIVVVQVNKGDHVYVRRGEHSESIVKSDNIYQRTTFSGWLLM</sequence>
<evidence type="ECO:0000256" key="3">
    <source>
        <dbReference type="ARBA" id="ARBA00022729"/>
    </source>
</evidence>
<dbReference type="InterPro" id="IPR050822">
    <property type="entry name" value="Cerebellin_Synaptic_Org"/>
</dbReference>
<dbReference type="Proteomes" id="UP001634394">
    <property type="component" value="Unassembled WGS sequence"/>
</dbReference>
<dbReference type="InterPro" id="IPR001073">
    <property type="entry name" value="C1q_dom"/>
</dbReference>
<dbReference type="Gene3D" id="2.60.120.40">
    <property type="match status" value="1"/>
</dbReference>
<evidence type="ECO:0000313" key="9">
    <source>
        <dbReference type="Proteomes" id="UP001634394"/>
    </source>
</evidence>
<evidence type="ECO:0000256" key="5">
    <source>
        <dbReference type="SAM" id="MobiDB-lite"/>
    </source>
</evidence>
<feature type="chain" id="PRO_5044746724" description="C1q domain-containing protein" evidence="6">
    <location>
        <begin position="18"/>
        <end position="277"/>
    </location>
</feature>
<keyword evidence="9" id="KW-1185">Reference proteome</keyword>
<protein>
    <recommendedName>
        <fullName evidence="7">C1q domain-containing protein</fullName>
    </recommendedName>
</protein>
<dbReference type="PANTHER" id="PTHR22923">
    <property type="entry name" value="CEREBELLIN-RELATED"/>
    <property type="match status" value="1"/>
</dbReference>
<evidence type="ECO:0000313" key="8">
    <source>
        <dbReference type="EMBL" id="KAL3874082.1"/>
    </source>
</evidence>
<evidence type="ECO:0000259" key="7">
    <source>
        <dbReference type="PROSITE" id="PS50871"/>
    </source>
</evidence>